<gene>
    <name evidence="2" type="ORF">GCM10022244_09760</name>
</gene>
<dbReference type="EMBL" id="BAABAJ010000002">
    <property type="protein sequence ID" value="GAA3901633.1"/>
    <property type="molecule type" value="Genomic_DNA"/>
</dbReference>
<protein>
    <submittedName>
        <fullName evidence="2">Uncharacterized protein</fullName>
    </submittedName>
</protein>
<proteinExistence type="predicted"/>
<evidence type="ECO:0000313" key="3">
    <source>
        <dbReference type="Proteomes" id="UP001501000"/>
    </source>
</evidence>
<name>A0ABP7LIS0_9ACTN</name>
<reference evidence="3" key="1">
    <citation type="journal article" date="2019" name="Int. J. Syst. Evol. Microbiol.">
        <title>The Global Catalogue of Microorganisms (GCM) 10K type strain sequencing project: providing services to taxonomists for standard genome sequencing and annotation.</title>
        <authorList>
            <consortium name="The Broad Institute Genomics Platform"/>
            <consortium name="The Broad Institute Genome Sequencing Center for Infectious Disease"/>
            <person name="Wu L."/>
            <person name="Ma J."/>
        </authorList>
    </citation>
    <scope>NUCLEOTIDE SEQUENCE [LARGE SCALE GENOMIC DNA]</scope>
    <source>
        <strain evidence="3">JCM 16956</strain>
    </source>
</reference>
<sequence>MARTAHHAPRSRRFLRHDPRPGDRPGSPWRSSVRNDLRYSARVLAEAAREGRRPRPTRVRRTVEIHRLPRADHDGTVGRSAAQEERRARRRLRDRLLALRGLIGATRTGPLDRGAADAVDVPPARHRHGARWFA</sequence>
<feature type="compositionally biased region" description="Basic residues" evidence="1">
    <location>
        <begin position="1"/>
        <end position="15"/>
    </location>
</feature>
<accession>A0ABP7LIS0</accession>
<feature type="region of interest" description="Disordered" evidence="1">
    <location>
        <begin position="47"/>
        <end position="87"/>
    </location>
</feature>
<feature type="region of interest" description="Disordered" evidence="1">
    <location>
        <begin position="1"/>
        <end position="35"/>
    </location>
</feature>
<evidence type="ECO:0000256" key="1">
    <source>
        <dbReference type="SAM" id="MobiDB-lite"/>
    </source>
</evidence>
<comment type="caution">
    <text evidence="2">The sequence shown here is derived from an EMBL/GenBank/DDBJ whole genome shotgun (WGS) entry which is preliminary data.</text>
</comment>
<feature type="compositionally biased region" description="Basic and acidic residues" evidence="1">
    <location>
        <begin position="61"/>
        <end position="87"/>
    </location>
</feature>
<evidence type="ECO:0000313" key="2">
    <source>
        <dbReference type="EMBL" id="GAA3901633.1"/>
    </source>
</evidence>
<organism evidence="2 3">
    <name type="scientific">Streptomyces gulbargensis</name>
    <dbReference type="NCBI Taxonomy" id="364901"/>
    <lineage>
        <taxon>Bacteria</taxon>
        <taxon>Bacillati</taxon>
        <taxon>Actinomycetota</taxon>
        <taxon>Actinomycetes</taxon>
        <taxon>Kitasatosporales</taxon>
        <taxon>Streptomycetaceae</taxon>
        <taxon>Streptomyces</taxon>
    </lineage>
</organism>
<dbReference type="Proteomes" id="UP001501000">
    <property type="component" value="Unassembled WGS sequence"/>
</dbReference>
<keyword evidence="3" id="KW-1185">Reference proteome</keyword>
<dbReference type="RefSeq" id="WP_345278743.1">
    <property type="nucleotide sequence ID" value="NZ_BAABAJ010000002.1"/>
</dbReference>